<sequence>MTRISVITGGAGGMGLATAKIVGRDHTVVLCDVRQERLDAAANALKDLGVTTTAVNADVTDRAAVARLFETAAGLGTLASVIHTAGVSPSMGDADYVMRTNALGTVNVNEVFYQAAAEGAAIVNVASMAAHMLPDELIPAAQFPTAMTDEATFMTAMLSACDIAGEEARSGIAYAISKSFVRWYSTAQCERFNGKGLRIVSVSPGSIDTEMGRLEEQAGAGAMVADAAVPRWGRPEEMGALLAFCASDAAGYLTGTDILNDGGVIASMQERARVAAQNG</sequence>
<reference evidence="3" key="1">
    <citation type="journal article" date="2023" name="Environ. Microbiol.">
        <title>The 2-methylpropene degradation pathway in Mycobacteriaceae family strains.</title>
        <authorList>
            <person name="Helbich S."/>
            <person name="Barrantes I."/>
            <person name="Dos Anjos Borges L.G."/>
            <person name="Pieper D.H."/>
            <person name="Vainshtein Y."/>
            <person name="Sohn K."/>
            <person name="Engesser K.H."/>
        </authorList>
    </citation>
    <scope>NUCLEOTIDE SEQUENCE</scope>
    <source>
        <strain evidence="3">IBE100</strain>
    </source>
</reference>
<dbReference type="Pfam" id="PF00106">
    <property type="entry name" value="adh_short"/>
    <property type="match status" value="1"/>
</dbReference>
<organism evidence="3 4">
    <name type="scientific">Mycolicibacterium gadium</name>
    <name type="common">Mycobacterium gadium</name>
    <dbReference type="NCBI Taxonomy" id="1794"/>
    <lineage>
        <taxon>Bacteria</taxon>
        <taxon>Bacillati</taxon>
        <taxon>Actinomycetota</taxon>
        <taxon>Actinomycetes</taxon>
        <taxon>Mycobacteriales</taxon>
        <taxon>Mycobacteriaceae</taxon>
        <taxon>Mycolicibacterium</taxon>
    </lineage>
</organism>
<comment type="similarity">
    <text evidence="1">Belongs to the short-chain dehydrogenases/reductases (SDR) family.</text>
</comment>
<proteinExistence type="inferred from homology"/>
<name>A0ABT6GWT7_MYCGU</name>
<accession>A0ABT6GWT7</accession>
<dbReference type="Proteomes" id="UP001154266">
    <property type="component" value="Unassembled WGS sequence"/>
</dbReference>
<evidence type="ECO:0000313" key="3">
    <source>
        <dbReference type="EMBL" id="MDG5486114.1"/>
    </source>
</evidence>
<dbReference type="Gene3D" id="3.40.50.720">
    <property type="entry name" value="NAD(P)-binding Rossmann-like Domain"/>
    <property type="match status" value="1"/>
</dbReference>
<dbReference type="InterPro" id="IPR036291">
    <property type="entry name" value="NAD(P)-bd_dom_sf"/>
</dbReference>
<evidence type="ECO:0000313" key="4">
    <source>
        <dbReference type="Proteomes" id="UP001154266"/>
    </source>
</evidence>
<comment type="caution">
    <text evidence="3">The sequence shown here is derived from an EMBL/GenBank/DDBJ whole genome shotgun (WGS) entry which is preliminary data.</text>
</comment>
<keyword evidence="4" id="KW-1185">Reference proteome</keyword>
<evidence type="ECO:0000256" key="2">
    <source>
        <dbReference type="ARBA" id="ARBA00023002"/>
    </source>
</evidence>
<dbReference type="PANTHER" id="PTHR43008">
    <property type="entry name" value="BENZIL REDUCTASE"/>
    <property type="match status" value="1"/>
</dbReference>
<dbReference type="InterPro" id="IPR002347">
    <property type="entry name" value="SDR_fam"/>
</dbReference>
<gene>
    <name evidence="3" type="ORF">MNO81_25245</name>
</gene>
<dbReference type="CDD" id="cd05233">
    <property type="entry name" value="SDR_c"/>
    <property type="match status" value="1"/>
</dbReference>
<evidence type="ECO:0000256" key="1">
    <source>
        <dbReference type="ARBA" id="ARBA00006484"/>
    </source>
</evidence>
<keyword evidence="2" id="KW-0560">Oxidoreductase</keyword>
<dbReference type="SUPFAM" id="SSF51735">
    <property type="entry name" value="NAD(P)-binding Rossmann-fold domains"/>
    <property type="match status" value="1"/>
</dbReference>
<dbReference type="PANTHER" id="PTHR43008:SF4">
    <property type="entry name" value="CHAIN DEHYDROGENASE, PUTATIVE (AFU_ORTHOLOGUE AFUA_4G08710)-RELATED"/>
    <property type="match status" value="1"/>
</dbReference>
<protein>
    <submittedName>
        <fullName evidence="3">SDR family oxidoreductase</fullName>
    </submittedName>
</protein>
<dbReference type="PRINTS" id="PR00081">
    <property type="entry name" value="GDHRDH"/>
</dbReference>
<dbReference type="EMBL" id="JAKZMO010000028">
    <property type="protein sequence ID" value="MDG5486114.1"/>
    <property type="molecule type" value="Genomic_DNA"/>
</dbReference>
<dbReference type="Pfam" id="PF13561">
    <property type="entry name" value="adh_short_C2"/>
    <property type="match status" value="1"/>
</dbReference>
<dbReference type="RefSeq" id="WP_278223385.1">
    <property type="nucleotide sequence ID" value="NZ_JAKZMO010000028.1"/>
</dbReference>